<dbReference type="RefSeq" id="WP_069436552.1">
    <property type="nucleotide sequence ID" value="NZ_LPWG01000007.1"/>
</dbReference>
<keyword evidence="2" id="KW-1185">Reference proteome</keyword>
<dbReference type="AlphaFoldDB" id="A0A1E3W489"/>
<organism evidence="1 2">
    <name type="scientific">Methyloceanibacter methanicus</name>
    <dbReference type="NCBI Taxonomy" id="1774968"/>
    <lineage>
        <taxon>Bacteria</taxon>
        <taxon>Pseudomonadati</taxon>
        <taxon>Pseudomonadota</taxon>
        <taxon>Alphaproteobacteria</taxon>
        <taxon>Hyphomicrobiales</taxon>
        <taxon>Hyphomicrobiaceae</taxon>
        <taxon>Methyloceanibacter</taxon>
    </lineage>
</organism>
<gene>
    <name evidence="1" type="ORF">AUC68_00645</name>
</gene>
<dbReference type="OrthoDB" id="8450561at2"/>
<proteinExistence type="predicted"/>
<dbReference type="STRING" id="1774968.AUC68_00645"/>
<evidence type="ECO:0000313" key="1">
    <source>
        <dbReference type="EMBL" id="ODS00322.1"/>
    </source>
</evidence>
<sequence length="288" mass="32824">MAGATREVIDPIEAAKHGIGSSRRLIAATLDDLSQHHSWLETYHRDERLRAERLRRQRFLERLALIRQRAAERTNRAARTAYQAGRVAAKLSKRHTLAFLRWAAPRARTASRHAATTASEAWSWTRRRTPEFTHRGAEAAARGFNWSVRASDDAGYVFRRRMAAVYAEAAAELARRTAPMRRRGVSAWARARLRARRGRALAEQHLVAPIAGSPSLARAQKSLHRWTIRGQRGGAHAAIEARQQMFRLESDLSAWIVRIVPELRRRWRPTCRTRSWPQGRRAAPPAVP</sequence>
<comment type="caution">
    <text evidence="1">The sequence shown here is derived from an EMBL/GenBank/DDBJ whole genome shotgun (WGS) entry which is preliminary data.</text>
</comment>
<evidence type="ECO:0000313" key="2">
    <source>
        <dbReference type="Proteomes" id="UP000094501"/>
    </source>
</evidence>
<name>A0A1E3W489_9HYPH</name>
<reference evidence="1 2" key="1">
    <citation type="journal article" date="2016" name="Environ. Microbiol.">
        <title>New Methyloceanibacter diversity from North Sea sediments includes methanotroph containing solely the soluble methane monooxygenase.</title>
        <authorList>
            <person name="Vekeman B."/>
            <person name="Kerckhof F.M."/>
            <person name="Cremers G."/>
            <person name="de Vos P."/>
            <person name="Vandamme P."/>
            <person name="Boon N."/>
            <person name="Op den Camp H.J."/>
            <person name="Heylen K."/>
        </authorList>
    </citation>
    <scope>NUCLEOTIDE SEQUENCE [LARGE SCALE GENOMIC DNA]</scope>
    <source>
        <strain evidence="1 2">R-67174</strain>
    </source>
</reference>
<dbReference type="EMBL" id="LPWG01000007">
    <property type="protein sequence ID" value="ODS00322.1"/>
    <property type="molecule type" value="Genomic_DNA"/>
</dbReference>
<protein>
    <submittedName>
        <fullName evidence="1">Uncharacterized protein</fullName>
    </submittedName>
</protein>
<accession>A0A1E3W489</accession>
<dbReference type="Proteomes" id="UP000094501">
    <property type="component" value="Unassembled WGS sequence"/>
</dbReference>